<dbReference type="Proteomes" id="UP001249394">
    <property type="component" value="Chromosome"/>
</dbReference>
<dbReference type="Gene3D" id="3.40.630.30">
    <property type="match status" value="1"/>
</dbReference>
<dbReference type="EMBL" id="CP134213">
    <property type="protein sequence ID" value="WND23567.1"/>
    <property type="molecule type" value="Genomic_DNA"/>
</dbReference>
<proteinExistence type="predicted"/>
<evidence type="ECO:0000313" key="2">
    <source>
        <dbReference type="EMBL" id="WND23567.1"/>
    </source>
</evidence>
<dbReference type="Pfam" id="PF00583">
    <property type="entry name" value="Acetyltransf_1"/>
    <property type="match status" value="1"/>
</dbReference>
<evidence type="ECO:0000313" key="3">
    <source>
        <dbReference type="Proteomes" id="UP001249394"/>
    </source>
</evidence>
<reference evidence="2 3" key="1">
    <citation type="submission" date="2023-09" db="EMBL/GenBank/DDBJ databases">
        <title>The genome sequence of Streptomyces anthocyanicus.</title>
        <authorList>
            <person name="Mo P."/>
        </authorList>
    </citation>
    <scope>NUCLEOTIDE SEQUENCE [LARGE SCALE GENOMIC DNA]</scope>
    <source>
        <strain evidence="2 3">JCM 4387</strain>
    </source>
</reference>
<organism evidence="2 3">
    <name type="scientific">Streptomyces violaceus</name>
    <name type="common">Streptomyces venezuelae</name>
    <dbReference type="NCBI Taxonomy" id="1936"/>
    <lineage>
        <taxon>Bacteria</taxon>
        <taxon>Bacillati</taxon>
        <taxon>Actinomycetota</taxon>
        <taxon>Actinomycetes</taxon>
        <taxon>Kitasatosporales</taxon>
        <taxon>Streptomycetaceae</taxon>
        <taxon>Streptomyces</taxon>
    </lineage>
</organism>
<sequence>MTPVQISFGLGEHKDAARALLRREWPLADLPSPVNEPRIWTMIRAGSNALAGLAVVANGFRAPAVSADGPRPYHPLLEYLVVDHKVRGEGLGRQLARRVLEDAGKGAHDVHIEVERTRPDAVPFWTRHMHCTLLPEAEQTDPKIYHLRWSPAES</sequence>
<feature type="domain" description="N-acetyltransferase" evidence="1">
    <location>
        <begin position="38"/>
        <end position="127"/>
    </location>
</feature>
<evidence type="ECO:0000259" key="1">
    <source>
        <dbReference type="Pfam" id="PF00583"/>
    </source>
</evidence>
<name>A0ABY9UL13_STRVL</name>
<dbReference type="SUPFAM" id="SSF55729">
    <property type="entry name" value="Acyl-CoA N-acyltransferases (Nat)"/>
    <property type="match status" value="1"/>
</dbReference>
<gene>
    <name evidence="2" type="ORF">RI060_42375</name>
</gene>
<protein>
    <submittedName>
        <fullName evidence="2">GNAT family N-acetyltransferase</fullName>
    </submittedName>
</protein>
<dbReference type="InterPro" id="IPR000182">
    <property type="entry name" value="GNAT_dom"/>
</dbReference>
<dbReference type="InterPro" id="IPR016181">
    <property type="entry name" value="Acyl_CoA_acyltransferase"/>
</dbReference>
<keyword evidence="3" id="KW-1185">Reference proteome</keyword>
<accession>A0ABY9UL13</accession>